<proteinExistence type="predicted"/>
<feature type="transmembrane region" description="Helical" evidence="8">
    <location>
        <begin position="12"/>
        <end position="31"/>
    </location>
</feature>
<name>A0AAJ2NS81_ALKPS</name>
<keyword evidence="3" id="KW-1003">Cell membrane</keyword>
<dbReference type="PANTHER" id="PTHR23522">
    <property type="entry name" value="BLL5896 PROTEIN"/>
    <property type="match status" value="1"/>
</dbReference>
<dbReference type="Gene3D" id="1.20.1250.20">
    <property type="entry name" value="MFS general substrate transporter like domains"/>
    <property type="match status" value="1"/>
</dbReference>
<dbReference type="InterPro" id="IPR024989">
    <property type="entry name" value="MFS_assoc_dom"/>
</dbReference>
<comment type="subcellular location">
    <subcellularLocation>
        <location evidence="1">Cell inner membrane</location>
        <topology evidence="1">Multi-pass membrane protein</topology>
    </subcellularLocation>
</comment>
<evidence type="ECO:0000256" key="3">
    <source>
        <dbReference type="ARBA" id="ARBA00022475"/>
    </source>
</evidence>
<feature type="non-terminal residue" evidence="10">
    <location>
        <position position="110"/>
    </location>
</feature>
<evidence type="ECO:0000256" key="7">
    <source>
        <dbReference type="ARBA" id="ARBA00023136"/>
    </source>
</evidence>
<dbReference type="SUPFAM" id="SSF103473">
    <property type="entry name" value="MFS general substrate transporter"/>
    <property type="match status" value="1"/>
</dbReference>
<dbReference type="EMBL" id="JAWJAY010000265">
    <property type="protein sequence ID" value="MDV2887630.1"/>
    <property type="molecule type" value="Genomic_DNA"/>
</dbReference>
<evidence type="ECO:0000256" key="8">
    <source>
        <dbReference type="SAM" id="Phobius"/>
    </source>
</evidence>
<dbReference type="InterPro" id="IPR036259">
    <property type="entry name" value="MFS_trans_sf"/>
</dbReference>
<feature type="domain" description="Major facilitator superfamily associated" evidence="9">
    <location>
        <begin position="1"/>
        <end position="108"/>
    </location>
</feature>
<protein>
    <submittedName>
        <fullName evidence="10">MFS transporter</fullName>
    </submittedName>
</protein>
<dbReference type="GO" id="GO:0015528">
    <property type="term" value="F:lactose:proton symporter activity"/>
    <property type="evidence" value="ECO:0007669"/>
    <property type="project" value="TreeGrafter"/>
</dbReference>
<keyword evidence="4" id="KW-0997">Cell inner membrane</keyword>
<feature type="transmembrane region" description="Helical" evidence="8">
    <location>
        <begin position="38"/>
        <end position="58"/>
    </location>
</feature>
<evidence type="ECO:0000256" key="5">
    <source>
        <dbReference type="ARBA" id="ARBA00022692"/>
    </source>
</evidence>
<dbReference type="GO" id="GO:0005886">
    <property type="term" value="C:plasma membrane"/>
    <property type="evidence" value="ECO:0007669"/>
    <property type="project" value="UniProtKB-SubCell"/>
</dbReference>
<keyword evidence="6 8" id="KW-1133">Transmembrane helix</keyword>
<keyword evidence="7 8" id="KW-0472">Membrane</keyword>
<accession>A0AAJ2NS81</accession>
<dbReference type="Pfam" id="PF12832">
    <property type="entry name" value="MFS_1_like"/>
    <property type="match status" value="1"/>
</dbReference>
<evidence type="ECO:0000313" key="11">
    <source>
        <dbReference type="Proteomes" id="UP001285636"/>
    </source>
</evidence>
<keyword evidence="5 8" id="KW-0812">Transmembrane</keyword>
<evidence type="ECO:0000256" key="4">
    <source>
        <dbReference type="ARBA" id="ARBA00022519"/>
    </source>
</evidence>
<evidence type="ECO:0000259" key="9">
    <source>
        <dbReference type="Pfam" id="PF12832"/>
    </source>
</evidence>
<organism evidence="10 11">
    <name type="scientific">Alkalihalophilus pseudofirmus</name>
    <name type="common">Bacillus pseudofirmus</name>
    <dbReference type="NCBI Taxonomy" id="79885"/>
    <lineage>
        <taxon>Bacteria</taxon>
        <taxon>Bacillati</taxon>
        <taxon>Bacillota</taxon>
        <taxon>Bacilli</taxon>
        <taxon>Bacillales</taxon>
        <taxon>Bacillaceae</taxon>
        <taxon>Alkalihalophilus</taxon>
    </lineage>
</organism>
<feature type="non-terminal residue" evidence="10">
    <location>
        <position position="1"/>
    </location>
</feature>
<evidence type="ECO:0000256" key="1">
    <source>
        <dbReference type="ARBA" id="ARBA00004429"/>
    </source>
</evidence>
<comment type="caution">
    <text evidence="10">The sequence shown here is derived from an EMBL/GenBank/DDBJ whole genome shotgun (WGS) entry which is preliminary data.</text>
</comment>
<sequence>LYLQEIHAPKYLTGMIINIAVIAEIILFSIADRSLQKFSVGSLLAIAALGSTVRWIVVFAFPNVIVFCISQTLHACSFAMGHYAFMKYLVKNIPDAQIPKVQGMYSALAL</sequence>
<dbReference type="AlphaFoldDB" id="A0AAJ2NS81"/>
<keyword evidence="2" id="KW-0813">Transport</keyword>
<dbReference type="PANTHER" id="PTHR23522:SF10">
    <property type="entry name" value="3-PHENYLPROPIONIC ACID TRANSPORTER-RELATED"/>
    <property type="match status" value="1"/>
</dbReference>
<evidence type="ECO:0000256" key="6">
    <source>
        <dbReference type="ARBA" id="ARBA00022989"/>
    </source>
</evidence>
<reference evidence="10" key="1">
    <citation type="submission" date="2023-10" db="EMBL/GenBank/DDBJ databases">
        <title>Screening of Alkalihalophilus pseudofirmusBZ-TG-HK211 and Its Alleviation of Salt Stress on Rapeseed Growth.</title>
        <authorList>
            <person name="Zhao B."/>
            <person name="Guo T."/>
        </authorList>
    </citation>
    <scope>NUCLEOTIDE SEQUENCE</scope>
    <source>
        <strain evidence="10">BZ-TG-HK211</strain>
    </source>
</reference>
<evidence type="ECO:0000313" key="10">
    <source>
        <dbReference type="EMBL" id="MDV2887630.1"/>
    </source>
</evidence>
<dbReference type="RefSeq" id="WP_323467842.1">
    <property type="nucleotide sequence ID" value="NZ_JAWJAY010000265.1"/>
</dbReference>
<gene>
    <name evidence="10" type="ORF">RYX45_20875</name>
</gene>
<dbReference type="GO" id="GO:0030395">
    <property type="term" value="F:lactose binding"/>
    <property type="evidence" value="ECO:0007669"/>
    <property type="project" value="TreeGrafter"/>
</dbReference>
<dbReference type="Proteomes" id="UP001285636">
    <property type="component" value="Unassembled WGS sequence"/>
</dbReference>
<evidence type="ECO:0000256" key="2">
    <source>
        <dbReference type="ARBA" id="ARBA00022448"/>
    </source>
</evidence>